<dbReference type="EMBL" id="JARBHB010000005">
    <property type="protein sequence ID" value="KAJ8883292.1"/>
    <property type="molecule type" value="Genomic_DNA"/>
</dbReference>
<evidence type="ECO:0000313" key="2">
    <source>
        <dbReference type="EMBL" id="KAJ8883292.1"/>
    </source>
</evidence>
<comment type="caution">
    <text evidence="2">The sequence shown here is derived from an EMBL/GenBank/DDBJ whole genome shotgun (WGS) entry which is preliminary data.</text>
</comment>
<organism evidence="2 3">
    <name type="scientific">Dryococelus australis</name>
    <dbReference type="NCBI Taxonomy" id="614101"/>
    <lineage>
        <taxon>Eukaryota</taxon>
        <taxon>Metazoa</taxon>
        <taxon>Ecdysozoa</taxon>
        <taxon>Arthropoda</taxon>
        <taxon>Hexapoda</taxon>
        <taxon>Insecta</taxon>
        <taxon>Pterygota</taxon>
        <taxon>Neoptera</taxon>
        <taxon>Polyneoptera</taxon>
        <taxon>Phasmatodea</taxon>
        <taxon>Verophasmatodea</taxon>
        <taxon>Anareolatae</taxon>
        <taxon>Phasmatidae</taxon>
        <taxon>Eurycanthinae</taxon>
        <taxon>Dryococelus</taxon>
    </lineage>
</organism>
<gene>
    <name evidence="2" type="ORF">PR048_015135</name>
</gene>
<protein>
    <submittedName>
        <fullName evidence="2">Uncharacterized protein</fullName>
    </submittedName>
</protein>
<accession>A0ABQ9HG28</accession>
<evidence type="ECO:0000313" key="3">
    <source>
        <dbReference type="Proteomes" id="UP001159363"/>
    </source>
</evidence>
<name>A0ABQ9HG28_9NEOP</name>
<evidence type="ECO:0000256" key="1">
    <source>
        <dbReference type="SAM" id="MobiDB-lite"/>
    </source>
</evidence>
<reference evidence="2 3" key="1">
    <citation type="submission" date="2023-02" db="EMBL/GenBank/DDBJ databases">
        <title>LHISI_Scaffold_Assembly.</title>
        <authorList>
            <person name="Stuart O.P."/>
            <person name="Cleave R."/>
            <person name="Magrath M.J.L."/>
            <person name="Mikheyev A.S."/>
        </authorList>
    </citation>
    <scope>NUCLEOTIDE SEQUENCE [LARGE SCALE GENOMIC DNA]</scope>
    <source>
        <strain evidence="2">Daus_M_001</strain>
        <tissue evidence="2">Leg muscle</tissue>
    </source>
</reference>
<keyword evidence="3" id="KW-1185">Reference proteome</keyword>
<sequence>MVDSIILRAYQQFPFAYWWRSFARSSFLNLTGQSPLGDFNTVASVIRVTWKPSNNEIACPCVQDNNVNKPMWRQLAPTPLQGCRNSDETFRPERRLFDQAKEMASPGAISRLLPCREPGSPHPPSNTRMFEARRRRGKTPSWPSMGLPTRLPGSRQPSTFTRDNRSDVACRFDDDAHRRAHMLQLNNVHVQSSSRNLYPGRNLVQNTVVTTHINGDFAPPGINNSFTDNNGGERNSFKRYYRLFTITHENAYLVSRELKTACYLHENNALQLVTGKGHYSHKELQEGNTYVVIIIRKLRSNIDEKCQRICNVSAVGHRKVPTPIRLFVYNSEKLMRAKSLAFWELPSRNSDRGIGMSQIPWPIRTPDHFSSMHVWELTGDRLLRSSTRVISVKLSHHVECAWNSMVLDDTHDFLKADKPSELQRRVGIQARRKIQPKQFIKHFSEAKVEIPSRLTNQLRISSVPGVLRDELSDKPGGCSSSTLYRNVQREEQEYGTLVPSAGVICRYEVRAPFRCLWPGLTALQGAVSLSTSNGAGCIPAIGPMFAGLASNCKTSMAHMWFATWHVPARQSGRGGGEAKHLLCSLPGNTSSRAESTVKARLDSPGVAGKTAGVCSQSPMNPNRSIKLELPPQRVGLRELQREGGRRRVNTCPLSCRMLGKNIFNLVHTNIFPVRESERALYIAIHGLIPRLLKAVHDNVGTFEINLRNKSLPLSAYIITDPLGDIRLVKYSQLNIRCIVAERLDCSPPIKVNRAHSEFSQVGIVPYDAAGHRVFSGISRFPHLCILALLHTEHHFALIGSKDLDVKKVQIA</sequence>
<feature type="region of interest" description="Disordered" evidence="1">
    <location>
        <begin position="111"/>
        <end position="162"/>
    </location>
</feature>
<dbReference type="Proteomes" id="UP001159363">
    <property type="component" value="Chromosome 4"/>
</dbReference>
<proteinExistence type="predicted"/>